<organism evidence="1 2">
    <name type="scientific">Lactococcus petauri</name>
    <dbReference type="NCBI Taxonomy" id="1940789"/>
    <lineage>
        <taxon>Bacteria</taxon>
        <taxon>Bacillati</taxon>
        <taxon>Bacillota</taxon>
        <taxon>Bacilli</taxon>
        <taxon>Lactobacillales</taxon>
        <taxon>Streptococcaceae</taxon>
        <taxon>Lactococcus</taxon>
    </lineage>
</organism>
<evidence type="ECO:0000313" key="1">
    <source>
        <dbReference type="EMBL" id="WYC66430.1"/>
    </source>
</evidence>
<dbReference type="Proteomes" id="UP001456368">
    <property type="component" value="Chromosome"/>
</dbReference>
<accession>A0ABZ2SCT6</accession>
<reference evidence="1 2" key="1">
    <citation type="submission" date="2023-12" db="EMBL/GenBank/DDBJ databases">
        <title>Redefining Piscine Lactococcosis.</title>
        <authorList>
            <person name="Heckman T.I."/>
            <person name="Yazdi Z."/>
            <person name="Older C.E."/>
            <person name="Griffin M.J."/>
            <person name="Waldbieser G.C."/>
            <person name="Chow A.M."/>
            <person name="Medina Silva I."/>
            <person name="Anenson K.M."/>
            <person name="Garcia J.C."/>
            <person name="LaFrentz B.R."/>
            <person name="Slavic D."/>
            <person name="Toohey-Kurth K.L."/>
            <person name="Yant P."/>
            <person name="Fritz H.M."/>
            <person name="Henderson E."/>
            <person name="McDowall R."/>
            <person name="Cai H."/>
            <person name="Adikson M."/>
            <person name="Soto E."/>
        </authorList>
    </citation>
    <scope>NUCLEOTIDE SEQUENCE [LARGE SCALE GENOMIC DNA]</scope>
    <source>
        <strain evidence="1 2">R21-91A</strain>
    </source>
</reference>
<sequence length="99" mass="11326">MIKFPIKAKKLLGEKIIVDKNVTVEAKRGVEQGYTRYHASSKEQPEGFEIRVEGSNAAKPTRRQEVVLTDVKLAQVRNRTQKGKFVYEYVVYAESLKLV</sequence>
<name>A0ABZ2SCT6_9LACT</name>
<keyword evidence="2" id="KW-1185">Reference proteome</keyword>
<evidence type="ECO:0000313" key="2">
    <source>
        <dbReference type="Proteomes" id="UP001456368"/>
    </source>
</evidence>
<proteinExistence type="predicted"/>
<protein>
    <submittedName>
        <fullName evidence="1">Uncharacterized protein</fullName>
    </submittedName>
</protein>
<gene>
    <name evidence="1" type="ORF">VNN45_05975</name>
</gene>
<dbReference type="RefSeq" id="WP_019293434.1">
    <property type="nucleotide sequence ID" value="NZ_CP094882.1"/>
</dbReference>
<dbReference type="EMBL" id="CP141698">
    <property type="protein sequence ID" value="WYC66430.1"/>
    <property type="molecule type" value="Genomic_DNA"/>
</dbReference>
<dbReference type="GeneID" id="75144342"/>